<evidence type="ECO:0000313" key="3">
    <source>
        <dbReference type="Proteomes" id="UP000271098"/>
    </source>
</evidence>
<reference evidence="2 3" key="2">
    <citation type="submission" date="2018-11" db="EMBL/GenBank/DDBJ databases">
        <authorList>
            <consortium name="Pathogen Informatics"/>
        </authorList>
    </citation>
    <scope>NUCLEOTIDE SEQUENCE [LARGE SCALE GENOMIC DNA]</scope>
</reference>
<dbReference type="InterPro" id="IPR008387">
    <property type="entry name" value="ATP_synth_f6_mt"/>
</dbReference>
<dbReference type="GO" id="GO:0045259">
    <property type="term" value="C:proton-transporting ATP synthase complex"/>
    <property type="evidence" value="ECO:0007669"/>
    <property type="project" value="InterPro"/>
</dbReference>
<dbReference type="WBParaSite" id="GPUH_0000314601-mRNA-1">
    <property type="protein sequence ID" value="GPUH_0000314601-mRNA-1"/>
    <property type="gene ID" value="GPUH_0000314601"/>
</dbReference>
<dbReference type="SUPFAM" id="SSF111357">
    <property type="entry name" value="Mitochondrial ATP synthase coupling factor 6"/>
    <property type="match status" value="1"/>
</dbReference>
<reference evidence="4" key="1">
    <citation type="submission" date="2016-06" db="UniProtKB">
        <authorList>
            <consortium name="WormBaseParasite"/>
        </authorList>
    </citation>
    <scope>IDENTIFICATION</scope>
</reference>
<name>A0A183D350_9BILA</name>
<dbReference type="OrthoDB" id="8902296at2759"/>
<accession>A0A183D350</accession>
<evidence type="ECO:0000256" key="1">
    <source>
        <dbReference type="SAM" id="Coils"/>
    </source>
</evidence>
<dbReference type="EMBL" id="UYRT01005190">
    <property type="protein sequence ID" value="VDK38143.1"/>
    <property type="molecule type" value="Genomic_DNA"/>
</dbReference>
<dbReference type="GO" id="GO:0015078">
    <property type="term" value="F:proton transmembrane transporter activity"/>
    <property type="evidence" value="ECO:0007669"/>
    <property type="project" value="InterPro"/>
</dbReference>
<dbReference type="GO" id="GO:0015986">
    <property type="term" value="P:proton motive force-driven ATP synthesis"/>
    <property type="evidence" value="ECO:0007669"/>
    <property type="project" value="InterPro"/>
</dbReference>
<keyword evidence="1" id="KW-0175">Coiled coil</keyword>
<dbReference type="Pfam" id="PF05511">
    <property type="entry name" value="ATP-synt_F6"/>
    <property type="match status" value="1"/>
</dbReference>
<evidence type="ECO:0000313" key="2">
    <source>
        <dbReference type="EMBL" id="VDK38143.1"/>
    </source>
</evidence>
<dbReference type="Proteomes" id="UP000271098">
    <property type="component" value="Unassembled WGS sequence"/>
</dbReference>
<dbReference type="InterPro" id="IPR036204">
    <property type="entry name" value="ATP_synth_f6_sf_mt"/>
</dbReference>
<sequence>MLLRLVVSEWRAGWRRMLETKAQSVKANPEVKNLFLRKIKEYEAKIAGKADDALLDVTPEVQRSLDDQLQRLASKYRLESPESIKELPVKQMETPNIESAVSVLFEGKTLDDMQKAAKEETEQYIEMRRKKKAEEEAYLAQLQAATKQKQSSPSPDKK</sequence>
<keyword evidence="3" id="KW-1185">Reference proteome</keyword>
<protein>
    <submittedName>
        <fullName evidence="4">ATP synthase-coupling factor 6, mitochondrial</fullName>
    </submittedName>
</protein>
<proteinExistence type="predicted"/>
<gene>
    <name evidence="2" type="ORF">GPUH_LOCUS3141</name>
</gene>
<dbReference type="Gene3D" id="1.10.246.110">
    <property type="entry name" value="Mitochondrial ATP synthase-coupling factor 6"/>
    <property type="match status" value="1"/>
</dbReference>
<organism evidence="4">
    <name type="scientific">Gongylonema pulchrum</name>
    <dbReference type="NCBI Taxonomy" id="637853"/>
    <lineage>
        <taxon>Eukaryota</taxon>
        <taxon>Metazoa</taxon>
        <taxon>Ecdysozoa</taxon>
        <taxon>Nematoda</taxon>
        <taxon>Chromadorea</taxon>
        <taxon>Rhabditida</taxon>
        <taxon>Spirurina</taxon>
        <taxon>Spiruromorpha</taxon>
        <taxon>Spiruroidea</taxon>
        <taxon>Gongylonematidae</taxon>
        <taxon>Gongylonema</taxon>
    </lineage>
</organism>
<feature type="coiled-coil region" evidence="1">
    <location>
        <begin position="110"/>
        <end position="148"/>
    </location>
</feature>
<dbReference type="AlphaFoldDB" id="A0A183D350"/>
<evidence type="ECO:0000313" key="4">
    <source>
        <dbReference type="WBParaSite" id="GPUH_0000314601-mRNA-1"/>
    </source>
</evidence>